<dbReference type="AlphaFoldDB" id="A0A1S0UGR2"/>
<dbReference type="InterPro" id="IPR039744">
    <property type="entry name" value="RIbosomal_uS14_euk_arc"/>
</dbReference>
<evidence type="ECO:0000256" key="2">
    <source>
        <dbReference type="ARBA" id="ARBA00001995"/>
    </source>
</evidence>
<dbReference type="HAMAP" id="MF_01364_A">
    <property type="entry name" value="Ribosomal_uS14_2_A"/>
    <property type="match status" value="1"/>
</dbReference>
<dbReference type="GO" id="GO:0005791">
    <property type="term" value="C:rough endoplasmic reticulum"/>
    <property type="evidence" value="ECO:0007669"/>
    <property type="project" value="UniProtKB-SubCell"/>
</dbReference>
<organism evidence="21">
    <name type="scientific">Loa loa</name>
    <name type="common">Eye worm</name>
    <name type="synonym">Filaria loa</name>
    <dbReference type="NCBI Taxonomy" id="7209"/>
    <lineage>
        <taxon>Eukaryota</taxon>
        <taxon>Metazoa</taxon>
        <taxon>Ecdysozoa</taxon>
        <taxon>Nematoda</taxon>
        <taxon>Chromadorea</taxon>
        <taxon>Rhabditida</taxon>
        <taxon>Spirurina</taxon>
        <taxon>Spiruromorpha</taxon>
        <taxon>Filarioidea</taxon>
        <taxon>Onchocercidae</taxon>
        <taxon>Loa</taxon>
    </lineage>
</organism>
<proteinExistence type="inferred from homology"/>
<evidence type="ECO:0000256" key="15">
    <source>
        <dbReference type="ARBA" id="ARBA00023034"/>
    </source>
</evidence>
<evidence type="ECO:0000259" key="19">
    <source>
        <dbReference type="Pfam" id="PF11817"/>
    </source>
</evidence>
<dbReference type="EMBL" id="JH712224">
    <property type="protein sequence ID" value="EJD74779.1"/>
    <property type="molecule type" value="Genomic_DNA"/>
</dbReference>
<dbReference type="FunFam" id="4.10.830.10:FF:000002">
    <property type="entry name" value="40S ribosomal protein S29"/>
    <property type="match status" value="1"/>
</dbReference>
<dbReference type="Pfam" id="PF11817">
    <property type="entry name" value="Foie-gras_1"/>
    <property type="match status" value="1"/>
</dbReference>
<dbReference type="GO" id="GO:0003735">
    <property type="term" value="F:structural constituent of ribosome"/>
    <property type="evidence" value="ECO:0007669"/>
    <property type="project" value="InterPro"/>
</dbReference>
<dbReference type="InterPro" id="IPR021773">
    <property type="entry name" value="TPC11"/>
</dbReference>
<dbReference type="GO" id="GO:0003723">
    <property type="term" value="F:RNA binding"/>
    <property type="evidence" value="ECO:0007669"/>
    <property type="project" value="InterPro"/>
</dbReference>
<dbReference type="GO" id="GO:0005829">
    <property type="term" value="C:cytosol"/>
    <property type="evidence" value="ECO:0007669"/>
    <property type="project" value="UniProtKB-SubCell"/>
</dbReference>
<keyword evidence="13" id="KW-0931">ER-Golgi transport</keyword>
<dbReference type="GO" id="GO:0006412">
    <property type="term" value="P:translation"/>
    <property type="evidence" value="ECO:0007669"/>
    <property type="project" value="InterPro"/>
</dbReference>
<keyword evidence="11" id="KW-0479">Metal-binding</keyword>
<comment type="subunit">
    <text evidence="8">Component of the 40S small ribosomal subunit.</text>
</comment>
<dbReference type="PANTHER" id="PTHR14374">
    <property type="entry name" value="FOIE GRAS"/>
    <property type="match status" value="1"/>
</dbReference>
<evidence type="ECO:0000256" key="7">
    <source>
        <dbReference type="ARBA" id="ARBA00009083"/>
    </source>
</evidence>
<dbReference type="OrthoDB" id="6278596at2759"/>
<evidence type="ECO:0000313" key="21">
    <source>
        <dbReference type="EMBL" id="EJD74779.1"/>
    </source>
</evidence>
<comment type="similarity">
    <text evidence="6">Belongs to the TRAPPC11 family.</text>
</comment>
<protein>
    <recommendedName>
        <fullName evidence="17">Small ribosomal subunit protein uS14</fullName>
    </recommendedName>
    <alternativeName>
        <fullName evidence="18">40S ribosomal protein S29</fullName>
    </alternativeName>
    <alternativeName>
        <fullName evidence="9">Trafficking protein particle complex subunit 11</fullName>
    </alternativeName>
</protein>
<comment type="cofactor">
    <cofactor evidence="1">
        <name>Zn(2+)</name>
        <dbReference type="ChEBI" id="CHEBI:29105"/>
    </cofactor>
</comment>
<dbReference type="OMA" id="ANTCYAN"/>
<keyword evidence="16" id="KW-0687">Ribonucleoprotein</keyword>
<keyword evidence="14" id="KW-0689">Ribosomal protein</keyword>
<comment type="subcellular location">
    <subcellularLocation>
        <location evidence="5">Cytoplasm</location>
        <location evidence="5">Cytosol</location>
    </subcellularLocation>
    <subcellularLocation>
        <location evidence="3">Golgi apparatus</location>
        <location evidence="3">cis-Golgi network</location>
    </subcellularLocation>
    <subcellularLocation>
        <location evidence="4">Rough endoplasmic reticulum</location>
    </subcellularLocation>
</comment>
<evidence type="ECO:0000256" key="8">
    <source>
        <dbReference type="ARBA" id="ARBA00011542"/>
    </source>
</evidence>
<evidence type="ECO:0000256" key="11">
    <source>
        <dbReference type="ARBA" id="ARBA00022723"/>
    </source>
</evidence>
<dbReference type="InterPro" id="IPR043140">
    <property type="entry name" value="Ribosomal_uS14_sf"/>
</dbReference>
<evidence type="ECO:0000256" key="17">
    <source>
        <dbReference type="ARBA" id="ARBA00035167"/>
    </source>
</evidence>
<dbReference type="NCBIfam" id="NF004424">
    <property type="entry name" value="PRK05766.1"/>
    <property type="match status" value="1"/>
</dbReference>
<keyword evidence="10" id="KW-0813">Transport</keyword>
<dbReference type="PANTHER" id="PTHR14374:SF0">
    <property type="entry name" value="TRAFFICKING PROTEIN PARTICLE COMPLEX SUBUNIT 11"/>
    <property type="match status" value="1"/>
</dbReference>
<dbReference type="CTD" id="9945954"/>
<evidence type="ECO:0000256" key="3">
    <source>
        <dbReference type="ARBA" id="ARBA00004222"/>
    </source>
</evidence>
<evidence type="ECO:0000259" key="20">
    <source>
        <dbReference type="Pfam" id="PF12742"/>
    </source>
</evidence>
<evidence type="ECO:0000256" key="4">
    <source>
        <dbReference type="ARBA" id="ARBA00004427"/>
    </source>
</evidence>
<evidence type="ECO:0000256" key="13">
    <source>
        <dbReference type="ARBA" id="ARBA00022892"/>
    </source>
</evidence>
<sequence>MGHQNLWFSHPRKYGPGSRSCRVCSNHHGLIRKYGLNMCRRCFREYASDIGFRKLDLELFFSFRNLGTLAVTVLYVICTLRNIGCSVIEMDSNDIPEVLVANRQNQLVFLTGLDIINNRSHAAIFSAFTVNREQDRPPINYAMLDGTQMLYESKVHKQTISSFSRGFIRVNWIKKYANELPSVIVLFADLGWDHPSWNEKATECESKISSLRTSIGSHATRICIVLLQQTQPIDSPLATERTTKLCQLCQLPTKQLFILPIGERMFSSVLRLETAFHELAQAFYQQCLKSVRARSTPNNSSNLIIRQQFKLAFLSELRQDTHTALRHYKLAYQHCTECEIIDSEIFELRAVAGLLNYKICQLSFFHSAALEALAQQRRHNNAFFCLPPGSYPSSVIASIEHLLWKGKQCSLFANLFEQAVMGGLVAVSTQHPGMYLQAAAYYYRQANDAVTTLNTSSQFVGSVYPSPDPLVPTADIFYGQRPWRATTKNGSLSDPETEKNALIALELRCSPNHDRCIALLSSAMSQFKKYKCLRMQRYMMLLLSDEYFVTGQFAKALQFASHLIWECRREGFTQPITMLLMRALICAFRIADVKEFMTLSVQMLNLHTFPTFASITEQIIANIGLIRQGFPPHIPIPHSNMSSAEVEACQYLWKTTFAERVFFSINAPRIDAFIRARVAFLNNTIETVHADSLILLMVALSSYSTKTVFFERMKITVNDGSKETGPLPLYEFTEDNIEISPRKETVKMYKMSLPQSCCTTARQLVVNGLSLEIGSIHSSVYGTMDWDAQSLSYGTYDNSYMNSILDACVGQTTLKIEPREAHFRLEGTNQSETLLGEIATIPLSFICEENSPIRSIRLDWCLDTKEETVGAVVFVNEENQFVPNGTKVLEYSNPQIPPFKVQLNVRYCCHTICSTSMSLMVFIPLDDMTVQKHFSILLKSRPSFDINTKILTINNDIIENPLAETNFFIRTDVTAVADVVISEVSWRPGIEVETDKDEKILLNDEICCLESDVITVSSPVRFSLKAENKRCDLGEICIHWRRNTSLDGWVMSQLSIGSVLVKNSPLSIEAELRTSYLIVRTAIPVIFTIRNLYCKMIDLQMILEPADVFVFAGNKKIDIRLLPSEIYEYKVSVIALCAGRLPFPKLTIRSSMFDSTTLDEIISLSIPDAIFILPLAKM</sequence>
<dbReference type="FunCoup" id="A0A1S0UGR2">
    <property type="interactions" value="2498"/>
</dbReference>
<dbReference type="InParanoid" id="A0A1S0UGR2"/>
<dbReference type="InterPro" id="IPR018271">
    <property type="entry name" value="Ribosomal_uS14_CS"/>
</dbReference>
<evidence type="ECO:0000256" key="9">
    <source>
        <dbReference type="ARBA" id="ARBA00021520"/>
    </source>
</evidence>
<feature type="domain" description="Trafficking protein particle complex subunit 11" evidence="19">
    <location>
        <begin position="347"/>
        <end position="605"/>
    </location>
</feature>
<keyword evidence="12" id="KW-0862">Zinc</keyword>
<evidence type="ECO:0000256" key="10">
    <source>
        <dbReference type="ARBA" id="ARBA00022448"/>
    </source>
</evidence>
<gene>
    <name evidence="21" type="ORF">LOAG_17945</name>
</gene>
<comment type="function">
    <text evidence="2">Involved in endoplasmic reticulum to Golgi apparatus trafficking at a very early stage.</text>
</comment>
<reference evidence="21" key="1">
    <citation type="submission" date="2012-04" db="EMBL/GenBank/DDBJ databases">
        <title>The Genome Sequence of Loa loa.</title>
        <authorList>
            <consortium name="The Broad Institute Genome Sequencing Platform"/>
            <consortium name="Broad Institute Genome Sequencing Center for Infectious Disease"/>
            <person name="Nutman T.B."/>
            <person name="Fink D.L."/>
            <person name="Russ C."/>
            <person name="Young S."/>
            <person name="Zeng Q."/>
            <person name="Gargeya S."/>
            <person name="Alvarado L."/>
            <person name="Berlin A."/>
            <person name="Chapman S.B."/>
            <person name="Chen Z."/>
            <person name="Freedman E."/>
            <person name="Gellesch M."/>
            <person name="Goldberg J."/>
            <person name="Griggs A."/>
            <person name="Gujja S."/>
            <person name="Heilman E.R."/>
            <person name="Heiman D."/>
            <person name="Howarth C."/>
            <person name="Mehta T."/>
            <person name="Neiman D."/>
            <person name="Pearson M."/>
            <person name="Roberts A."/>
            <person name="Saif S."/>
            <person name="Shea T."/>
            <person name="Shenoy N."/>
            <person name="Sisk P."/>
            <person name="Stolte C."/>
            <person name="Sykes S."/>
            <person name="White J."/>
            <person name="Yandava C."/>
            <person name="Haas B."/>
            <person name="Henn M.R."/>
            <person name="Nusbaum C."/>
            <person name="Birren B."/>
        </authorList>
    </citation>
    <scope>NUCLEOTIDE SEQUENCE [LARGE SCALE GENOMIC DNA]</scope>
</reference>
<dbReference type="Pfam" id="PF00253">
    <property type="entry name" value="Ribosomal_S14"/>
    <property type="match status" value="1"/>
</dbReference>
<name>A0A1S0UGR2_LOALO</name>
<evidence type="ECO:0000256" key="12">
    <source>
        <dbReference type="ARBA" id="ARBA00022833"/>
    </source>
</evidence>
<evidence type="ECO:0000256" key="16">
    <source>
        <dbReference type="ARBA" id="ARBA00023274"/>
    </source>
</evidence>
<dbReference type="InterPro" id="IPR023676">
    <property type="entry name" value="Ribosomal_uS14_arc"/>
</dbReference>
<dbReference type="Gene3D" id="4.10.830.10">
    <property type="entry name" value="30s Ribosomal Protein S14, Chain N"/>
    <property type="match status" value="1"/>
</dbReference>
<keyword evidence="15" id="KW-0333">Golgi apparatus</keyword>
<accession>A0A1S0UGR2</accession>
<dbReference type="KEGG" id="loa:LOAG_17945"/>
<evidence type="ECO:0000256" key="18">
    <source>
        <dbReference type="ARBA" id="ARBA00035455"/>
    </source>
</evidence>
<dbReference type="InterPro" id="IPR001209">
    <property type="entry name" value="Ribosomal_uS14"/>
</dbReference>
<comment type="similarity">
    <text evidence="7">Belongs to the universal ribosomal protein uS14 family.</text>
</comment>
<evidence type="ECO:0000256" key="6">
    <source>
        <dbReference type="ARBA" id="ARBA00007051"/>
    </source>
</evidence>
<dbReference type="RefSeq" id="XP_020305676.1">
    <property type="nucleotide sequence ID" value="XM_020450613.1"/>
</dbReference>
<dbReference type="GO" id="GO:0016192">
    <property type="term" value="P:vesicle-mediated transport"/>
    <property type="evidence" value="ECO:0007669"/>
    <property type="project" value="UniProtKB-KW"/>
</dbReference>
<evidence type="ECO:0000256" key="1">
    <source>
        <dbReference type="ARBA" id="ARBA00001947"/>
    </source>
</evidence>
<feature type="domain" description="Trafficking protein particle complex subunit 11 C-terminal" evidence="20">
    <location>
        <begin position="1097"/>
        <end position="1148"/>
    </location>
</feature>
<dbReference type="InterPro" id="IPR025876">
    <property type="entry name" value="TRAPPC11_C"/>
</dbReference>
<dbReference type="Pfam" id="PF12742">
    <property type="entry name" value="Gryzun-like"/>
    <property type="match status" value="1"/>
</dbReference>
<dbReference type="GO" id="GO:0005794">
    <property type="term" value="C:Golgi apparatus"/>
    <property type="evidence" value="ECO:0007669"/>
    <property type="project" value="UniProtKB-SubCell"/>
</dbReference>
<dbReference type="GO" id="GO:0008270">
    <property type="term" value="F:zinc ion binding"/>
    <property type="evidence" value="ECO:0007669"/>
    <property type="project" value="InterPro"/>
</dbReference>
<dbReference type="GO" id="GO:0015935">
    <property type="term" value="C:small ribosomal subunit"/>
    <property type="evidence" value="ECO:0007669"/>
    <property type="project" value="InterPro"/>
</dbReference>
<evidence type="ECO:0000256" key="5">
    <source>
        <dbReference type="ARBA" id="ARBA00004514"/>
    </source>
</evidence>
<dbReference type="PROSITE" id="PS00527">
    <property type="entry name" value="RIBOSOMAL_S14"/>
    <property type="match status" value="1"/>
</dbReference>
<dbReference type="GeneID" id="9945954"/>
<evidence type="ECO:0000256" key="14">
    <source>
        <dbReference type="ARBA" id="ARBA00022980"/>
    </source>
</evidence>